<sequence>MKDRFIISTTERIENGIIRQYIDVICSNIVVGTNIFSDFAASFSDFFGGKSESYRRKLEYIYNEASKDLKNKAIRIGANAIIGFKVDFDEISGKDKSMFMVSVSGTACKIEYSLDYDNNIKTNTVSQSDLDKEIKKRFIQKQLQNKEQIKEDWVQFLIENPQKEIIKELVDLYIRNKLGLYIKEAEMIENVLGTYSKSLMVPLLYELYIEVDRKDLLISLIKKCNLFDATSILKVCSQNIHEGIKFLPIKSDYYDANEVNLMNKICDFYSNLPDTGKIEKVKSGVFSKKEEDKFICEHGHKNPVDKRFCESCSVDIKGIHINEAKLIDEFKEKVEILNKMLK</sequence>
<evidence type="ECO:0000313" key="2">
    <source>
        <dbReference type="EMBL" id="RGS10621.1"/>
    </source>
</evidence>
<comment type="similarity">
    <text evidence="1">Belongs to the UPF0145 family.</text>
</comment>
<name>A0A412HAQ1_9BACT</name>
<dbReference type="Gene3D" id="3.30.110.70">
    <property type="entry name" value="Hypothetical protein apc22750. Chain B"/>
    <property type="match status" value="1"/>
</dbReference>
<gene>
    <name evidence="2" type="ORF">DWY14_00330</name>
</gene>
<protein>
    <submittedName>
        <fullName evidence="2">YbjQ family protein</fullName>
    </submittedName>
</protein>
<accession>A0A412HAQ1</accession>
<proteinExistence type="inferred from homology"/>
<dbReference type="Pfam" id="PF01906">
    <property type="entry name" value="YbjQ_1"/>
    <property type="match status" value="1"/>
</dbReference>
<dbReference type="RefSeq" id="WP_118430406.1">
    <property type="nucleotide sequence ID" value="NZ_CATWOP010000023.1"/>
</dbReference>
<dbReference type="SUPFAM" id="SSF117782">
    <property type="entry name" value="YbjQ-like"/>
    <property type="match status" value="1"/>
</dbReference>
<dbReference type="EMBL" id="QRUY01000001">
    <property type="protein sequence ID" value="RGS10621.1"/>
    <property type="molecule type" value="Genomic_DNA"/>
</dbReference>
<dbReference type="InterPro" id="IPR035439">
    <property type="entry name" value="UPF0145_dom_sf"/>
</dbReference>
<organism evidence="2 3">
    <name type="scientific">Phocaeicola plebeius</name>
    <dbReference type="NCBI Taxonomy" id="310297"/>
    <lineage>
        <taxon>Bacteria</taxon>
        <taxon>Pseudomonadati</taxon>
        <taxon>Bacteroidota</taxon>
        <taxon>Bacteroidia</taxon>
        <taxon>Bacteroidales</taxon>
        <taxon>Bacteroidaceae</taxon>
        <taxon>Phocaeicola</taxon>
    </lineage>
</organism>
<evidence type="ECO:0000256" key="1">
    <source>
        <dbReference type="ARBA" id="ARBA00010751"/>
    </source>
</evidence>
<dbReference type="PANTHER" id="PTHR34068">
    <property type="entry name" value="UPF0145 PROTEIN YBJQ"/>
    <property type="match status" value="1"/>
</dbReference>
<dbReference type="Proteomes" id="UP000285750">
    <property type="component" value="Unassembled WGS sequence"/>
</dbReference>
<dbReference type="AlphaFoldDB" id="A0A412HAQ1"/>
<evidence type="ECO:0000313" key="3">
    <source>
        <dbReference type="Proteomes" id="UP000285750"/>
    </source>
</evidence>
<dbReference type="InterPro" id="IPR002765">
    <property type="entry name" value="UPF0145_YbjQ-like"/>
</dbReference>
<reference evidence="2 3" key="1">
    <citation type="submission" date="2018-08" db="EMBL/GenBank/DDBJ databases">
        <title>A genome reference for cultivated species of the human gut microbiota.</title>
        <authorList>
            <person name="Zou Y."/>
            <person name="Xue W."/>
            <person name="Luo G."/>
        </authorList>
    </citation>
    <scope>NUCLEOTIDE SEQUENCE [LARGE SCALE GENOMIC DNA]</scope>
    <source>
        <strain evidence="2 3">AF24-16AC</strain>
    </source>
</reference>
<dbReference type="PANTHER" id="PTHR34068:SF1">
    <property type="entry name" value="UPF0145 PROTEIN YBJQ"/>
    <property type="match status" value="1"/>
</dbReference>
<comment type="caution">
    <text evidence="2">The sequence shown here is derived from an EMBL/GenBank/DDBJ whole genome shotgun (WGS) entry which is preliminary data.</text>
</comment>